<organism evidence="1 2">
    <name type="scientific">Mesoterricola sediminis</name>
    <dbReference type="NCBI Taxonomy" id="2927980"/>
    <lineage>
        <taxon>Bacteria</taxon>
        <taxon>Pseudomonadati</taxon>
        <taxon>Acidobacteriota</taxon>
        <taxon>Holophagae</taxon>
        <taxon>Holophagales</taxon>
        <taxon>Holophagaceae</taxon>
        <taxon>Mesoterricola</taxon>
    </lineage>
</organism>
<proteinExistence type="predicted"/>
<evidence type="ECO:0000313" key="1">
    <source>
        <dbReference type="EMBL" id="BDU75990.1"/>
    </source>
</evidence>
<protein>
    <recommendedName>
        <fullName evidence="3">Nucleotidyl transferase AbiEii/AbiGii toxin family protein</fullName>
    </recommendedName>
</protein>
<dbReference type="Gene3D" id="3.10.450.620">
    <property type="entry name" value="JHP933, nucleotidyltransferase-like core domain"/>
    <property type="match status" value="1"/>
</dbReference>
<keyword evidence="2" id="KW-1185">Reference proteome</keyword>
<dbReference type="EMBL" id="AP027081">
    <property type="protein sequence ID" value="BDU75990.1"/>
    <property type="molecule type" value="Genomic_DNA"/>
</dbReference>
<evidence type="ECO:0008006" key="3">
    <source>
        <dbReference type="Google" id="ProtNLM"/>
    </source>
</evidence>
<sequence length="319" mass="36054">MRLSVERLMKEAEATGFRPESLEKVIRLISLLNHIFQDPFLRDRLALKGGTALNLFLFDIPRLSVDIDLNYIGAEDKEDMQAERPGLEARLRSIFEKDDFTIRKAPSDHAGGKWQLRYAGAQGQGGSLEVDLNFLHRVPLESPQWLDSRDLGSFQAKNVRVMGLHDLAAGKLIALLDRTAARDIVDAARLFDQPGLDLERLRLPFVIVGAASRALDLRTATPESADPAGDEFDRMVRPLLRASDVQPDPATQLEKARSGLRRLLPVRGHESEFIRAIWEEGEIHPEWLTSDPDLQRRIASSPLLRWKTLNVKRHRDLKG</sequence>
<dbReference type="RefSeq" id="WP_316411181.1">
    <property type="nucleotide sequence ID" value="NZ_AP027081.1"/>
</dbReference>
<reference evidence="1" key="1">
    <citation type="journal article" date="2023" name="Int. J. Syst. Evol. Microbiol.">
        <title>Mesoterricola silvestris gen. nov., sp. nov., Mesoterricola sediminis sp. nov., Geothrix oryzae sp. nov., Geothrix edaphica sp. nov., Geothrix rubra sp. nov., and Geothrix limicola sp. nov., six novel members of Acidobacteriota isolated from soils.</title>
        <authorList>
            <person name="Itoh H."/>
            <person name="Sugisawa Y."/>
            <person name="Mise K."/>
            <person name="Xu Z."/>
            <person name="Kuniyasu M."/>
            <person name="Ushijima N."/>
            <person name="Kawano K."/>
            <person name="Kobayashi E."/>
            <person name="Shiratori Y."/>
            <person name="Masuda Y."/>
            <person name="Senoo K."/>
        </authorList>
    </citation>
    <scope>NUCLEOTIDE SEQUENCE</scope>
    <source>
        <strain evidence="1">W786</strain>
    </source>
</reference>
<dbReference type="Pfam" id="PF08843">
    <property type="entry name" value="AbiEii"/>
    <property type="match status" value="1"/>
</dbReference>
<dbReference type="Proteomes" id="UP001228113">
    <property type="component" value="Chromosome"/>
</dbReference>
<gene>
    <name evidence="1" type="ORF">METESE_09480</name>
</gene>
<evidence type="ECO:0000313" key="2">
    <source>
        <dbReference type="Proteomes" id="UP001228113"/>
    </source>
</evidence>
<accession>A0AA48GX27</accession>
<name>A0AA48GX27_9BACT</name>
<dbReference type="KEGG" id="msea:METESE_09480"/>
<dbReference type="AlphaFoldDB" id="A0AA48GX27"/>
<dbReference type="InterPro" id="IPR014942">
    <property type="entry name" value="AbiEii"/>
</dbReference>